<gene>
    <name evidence="2" type="ORF">NBR_LOCUS18191</name>
</gene>
<keyword evidence="1" id="KW-0732">Signal</keyword>
<feature type="signal peptide" evidence="1">
    <location>
        <begin position="1"/>
        <end position="21"/>
    </location>
</feature>
<dbReference type="AlphaFoldDB" id="A0A0N4YM20"/>
<dbReference type="WBParaSite" id="NBR_0001819001-mRNA-1">
    <property type="protein sequence ID" value="NBR_0001819001-mRNA-1"/>
    <property type="gene ID" value="NBR_0001819001"/>
</dbReference>
<evidence type="ECO:0000256" key="1">
    <source>
        <dbReference type="SAM" id="SignalP"/>
    </source>
</evidence>
<keyword evidence="3" id="KW-1185">Reference proteome</keyword>
<accession>A0A0N4YM20</accession>
<evidence type="ECO:0000313" key="3">
    <source>
        <dbReference type="Proteomes" id="UP000271162"/>
    </source>
</evidence>
<dbReference type="EMBL" id="UYSL01023237">
    <property type="protein sequence ID" value="VDL81912.1"/>
    <property type="molecule type" value="Genomic_DNA"/>
</dbReference>
<sequence>MSSRWTTVALTVVVLSVLASALRSSETALFRRRRQIGVTIYVCGSYPNQYTSYSPCSYSAPSCYVSCTSDYICMMFGMNMCASGCCTTVTTYYPTIVNPQYNPSIISPPATQTQQCIGPCVNGQCPDGYFCNANNVCCKFSS</sequence>
<reference evidence="4" key="1">
    <citation type="submission" date="2016-04" db="UniProtKB">
        <authorList>
            <consortium name="WormBaseParasite"/>
        </authorList>
    </citation>
    <scope>IDENTIFICATION</scope>
</reference>
<dbReference type="Proteomes" id="UP000271162">
    <property type="component" value="Unassembled WGS sequence"/>
</dbReference>
<evidence type="ECO:0000313" key="2">
    <source>
        <dbReference type="EMBL" id="VDL81912.1"/>
    </source>
</evidence>
<proteinExistence type="predicted"/>
<feature type="chain" id="PRO_5043125821" evidence="1">
    <location>
        <begin position="22"/>
        <end position="142"/>
    </location>
</feature>
<dbReference type="STRING" id="27835.A0A0N4YM20"/>
<reference evidence="2 3" key="2">
    <citation type="submission" date="2018-11" db="EMBL/GenBank/DDBJ databases">
        <authorList>
            <consortium name="Pathogen Informatics"/>
        </authorList>
    </citation>
    <scope>NUCLEOTIDE SEQUENCE [LARGE SCALE GENOMIC DNA]</scope>
</reference>
<protein>
    <submittedName>
        <fullName evidence="4">CC domain-containing protein</fullName>
    </submittedName>
</protein>
<name>A0A0N4YM20_NIPBR</name>
<organism evidence="4">
    <name type="scientific">Nippostrongylus brasiliensis</name>
    <name type="common">Rat hookworm</name>
    <dbReference type="NCBI Taxonomy" id="27835"/>
    <lineage>
        <taxon>Eukaryota</taxon>
        <taxon>Metazoa</taxon>
        <taxon>Ecdysozoa</taxon>
        <taxon>Nematoda</taxon>
        <taxon>Chromadorea</taxon>
        <taxon>Rhabditida</taxon>
        <taxon>Rhabditina</taxon>
        <taxon>Rhabditomorpha</taxon>
        <taxon>Strongyloidea</taxon>
        <taxon>Heligmosomidae</taxon>
        <taxon>Nippostrongylus</taxon>
    </lineage>
</organism>
<evidence type="ECO:0000313" key="4">
    <source>
        <dbReference type="WBParaSite" id="NBR_0001819001-mRNA-1"/>
    </source>
</evidence>
<dbReference type="OMA" id="NANNVCC"/>